<proteinExistence type="predicted"/>
<dbReference type="KEGG" id="caa:Caka_1988"/>
<dbReference type="AlphaFoldDB" id="D5EKU9"/>
<dbReference type="RefSeq" id="WP_013043728.1">
    <property type="nucleotide sequence ID" value="NC_014008.1"/>
</dbReference>
<dbReference type="GO" id="GO:0016757">
    <property type="term" value="F:glycosyltransferase activity"/>
    <property type="evidence" value="ECO:0007669"/>
    <property type="project" value="InterPro"/>
</dbReference>
<accession>D5EKU9</accession>
<dbReference type="InterPro" id="IPR028098">
    <property type="entry name" value="Glyco_trans_4-like_N"/>
</dbReference>
<evidence type="ECO:0000259" key="2">
    <source>
        <dbReference type="Pfam" id="PF13439"/>
    </source>
</evidence>
<reference evidence="3 4" key="1">
    <citation type="journal article" date="2010" name="Stand. Genomic Sci.">
        <title>Complete genome sequence of Coraliomargarita akajimensis type strain (04OKA010-24).</title>
        <authorList>
            <person name="Mavromatis K."/>
            <person name="Abt B."/>
            <person name="Brambilla E."/>
            <person name="Lapidus A."/>
            <person name="Copeland A."/>
            <person name="Deshpande S."/>
            <person name="Nolan M."/>
            <person name="Lucas S."/>
            <person name="Tice H."/>
            <person name="Cheng J.F."/>
            <person name="Han C."/>
            <person name="Detter J.C."/>
            <person name="Woyke T."/>
            <person name="Goodwin L."/>
            <person name="Pitluck S."/>
            <person name="Held B."/>
            <person name="Brettin T."/>
            <person name="Tapia R."/>
            <person name="Ivanova N."/>
            <person name="Mikhailova N."/>
            <person name="Pati A."/>
            <person name="Liolios K."/>
            <person name="Chen A."/>
            <person name="Palaniappan K."/>
            <person name="Land M."/>
            <person name="Hauser L."/>
            <person name="Chang Y.J."/>
            <person name="Jeffries C.D."/>
            <person name="Rohde M."/>
            <person name="Goker M."/>
            <person name="Bristow J."/>
            <person name="Eisen J.A."/>
            <person name="Markowitz V."/>
            <person name="Hugenholtz P."/>
            <person name="Klenk H.P."/>
            <person name="Kyrpides N.C."/>
        </authorList>
    </citation>
    <scope>NUCLEOTIDE SEQUENCE [LARGE SCALE GENOMIC DNA]</scope>
    <source>
        <strain evidence="4">DSM 45221 / IAM 15411 / JCM 23193 / KCTC 12865</strain>
    </source>
</reference>
<feature type="domain" description="Glycosyl transferase family 1" evidence="1">
    <location>
        <begin position="198"/>
        <end position="344"/>
    </location>
</feature>
<dbReference type="EMBL" id="CP001998">
    <property type="protein sequence ID" value="ADE55006.1"/>
    <property type="molecule type" value="Genomic_DNA"/>
</dbReference>
<dbReference type="STRING" id="583355.Caka_1988"/>
<dbReference type="OrthoDB" id="9787617at2"/>
<dbReference type="HOGENOM" id="CLU_061523_1_0_0"/>
<evidence type="ECO:0000313" key="3">
    <source>
        <dbReference type="EMBL" id="ADE55006.1"/>
    </source>
</evidence>
<evidence type="ECO:0000313" key="4">
    <source>
        <dbReference type="Proteomes" id="UP000000925"/>
    </source>
</evidence>
<keyword evidence="3" id="KW-0808">Transferase</keyword>
<protein>
    <submittedName>
        <fullName evidence="3">Glycosyl transferase group 1</fullName>
    </submittedName>
</protein>
<dbReference type="eggNOG" id="COG0438">
    <property type="taxonomic scope" value="Bacteria"/>
</dbReference>
<evidence type="ECO:0000259" key="1">
    <source>
        <dbReference type="Pfam" id="PF00534"/>
    </source>
</evidence>
<dbReference type="PANTHER" id="PTHR12526:SF637">
    <property type="entry name" value="GLYCOSYLTRANSFERASE EPSF-RELATED"/>
    <property type="match status" value="1"/>
</dbReference>
<dbReference type="InterPro" id="IPR001296">
    <property type="entry name" value="Glyco_trans_1"/>
</dbReference>
<feature type="domain" description="Glycosyltransferase subfamily 4-like N-terminal" evidence="2">
    <location>
        <begin position="18"/>
        <end position="170"/>
    </location>
</feature>
<dbReference type="SUPFAM" id="SSF53756">
    <property type="entry name" value="UDP-Glycosyltransferase/glycogen phosphorylase"/>
    <property type="match status" value="1"/>
</dbReference>
<dbReference type="CDD" id="cd03801">
    <property type="entry name" value="GT4_PimA-like"/>
    <property type="match status" value="1"/>
</dbReference>
<sequence>MKVLIVYHFYAHYREPVLRELVANGTHQYTVVSGDLPNHEGLNPLTELVLSGGRTVEFVTLKNVWFRGSILWQKGLLGMMAREEFDAVILLGNLNFLSSWFAALIARIRGKRVLMWTHGLYGSEQSIVRMVRCTFYRLANALLLYGHHAQGILEKHGFSPDRLQVIYNSLNVPQQEQLYQAIQSSAKPNPLNGFFANAGLPVVLFIGRLTPQKQLSMLVSAVAKLGDDFPVNVLFIGDGDERGRLEEQVATEELGERVHFYGACYDDAISAELLYHSDVCVAPGEVGLTAMHALIYGTPVITHSDPASQMPEFEAIETDVSGAFFDKGSVDSLAAVIRDWLSRNTDRGLVRDRCRQVILTKYNPETQRELIDKAIDGARV</sequence>
<keyword evidence="4" id="KW-1185">Reference proteome</keyword>
<dbReference type="Pfam" id="PF00534">
    <property type="entry name" value="Glycos_transf_1"/>
    <property type="match status" value="1"/>
</dbReference>
<organism evidence="3 4">
    <name type="scientific">Coraliomargarita akajimensis (strain DSM 45221 / IAM 15411 / JCM 23193 / KCTC 12865 / 04OKA010-24)</name>
    <dbReference type="NCBI Taxonomy" id="583355"/>
    <lineage>
        <taxon>Bacteria</taxon>
        <taxon>Pseudomonadati</taxon>
        <taxon>Verrucomicrobiota</taxon>
        <taxon>Opitutia</taxon>
        <taxon>Puniceicoccales</taxon>
        <taxon>Coraliomargaritaceae</taxon>
        <taxon>Coraliomargarita</taxon>
    </lineage>
</organism>
<dbReference type="Proteomes" id="UP000000925">
    <property type="component" value="Chromosome"/>
</dbReference>
<dbReference type="Gene3D" id="3.40.50.2000">
    <property type="entry name" value="Glycogen Phosphorylase B"/>
    <property type="match status" value="2"/>
</dbReference>
<dbReference type="CAZy" id="GT4">
    <property type="family name" value="Glycosyltransferase Family 4"/>
</dbReference>
<gene>
    <name evidence="3" type="ordered locus">Caka_1988</name>
</gene>
<dbReference type="Pfam" id="PF13439">
    <property type="entry name" value="Glyco_transf_4"/>
    <property type="match status" value="1"/>
</dbReference>
<name>D5EKU9_CORAD</name>
<dbReference type="PANTHER" id="PTHR12526">
    <property type="entry name" value="GLYCOSYLTRANSFERASE"/>
    <property type="match status" value="1"/>
</dbReference>